<feature type="domain" description="Acyl-CoA dehydrogenase/oxidase C-terminal" evidence="12">
    <location>
        <begin position="305"/>
        <end position="452"/>
    </location>
</feature>
<dbReference type="KEGG" id="tput:QJT81_06035"/>
<sequence>MSWLTKYRQQYLSRPVMRLMKQQLPPISQTEQDALDSGNVWWDSELFSGKPDWCRLHDLSISKLTVEEQAFLDGPVEELCRRLDDWQITHELYDLPPDIWDFIKQQRFLGMIIPKEYGGLGFSALAHSQVVMKISSRSVTAAVTVMVPNSLGSAELLLKYGTQAQKDYYLPRLADGRELPCFGLTGPEAGSDASSIPDSGIVCRQDFNDETAVLGIRLNWEKRYITLGPVATLLGLAFQLYDPEHLLGDKETLGISVALIPTNHLGVVIGTRHYPLDIPFQNGPNYGRDVFIPMDWLIGGQAQAGKGWRMLVECLGEGRGISLPALSTGAAKVAARYTGAYARVRQQFGMPIGHFEGVEEPLARILGNTYLMDAGRILTATAIDQGQRPAVITALLKYQLTERMRRLINDAMDISGGAGICMGPSNYLARAYQSIPIGITVEGANILTRSLIVFGQGAMRCHPWLLKEIQAAKADDVAAFDTAFMGHVKHLASNLGRSVWYGLSNARFVVSGSPLTRHYYRHLSRLSSQFALLADYAALSLGGNLKRRERLSGRMADILANLYLCSAVLKHFEEEGEPEADVPLMEYACKLTIHRAQQAMLAAFHNLPHPWLAKTLRTLMFPYGKPFSPPNDTLIHQVARLALEPSATRDRLTAGIYITNDPADRMGRIEDALHKTLAAATLEKQLRKLMKEGKLVAHTVAAAIVEAGEKGLLDKFSVEKLLAARRATANAVRVDDFPAEYFRKREYSGLNTLTDDLPLPVRSLPRAAPDFAGD</sequence>
<proteinExistence type="inferred from homology"/>
<dbReference type="InterPro" id="IPR050741">
    <property type="entry name" value="Acyl-CoA_dehydrogenase"/>
</dbReference>
<comment type="catalytic activity">
    <reaction evidence="11">
        <text>a long-chain 2,3-saturated fatty acyl-CoA + oxidized [electron-transfer flavoprotein] + H(+) = a long-chain (2E)-enoyl-CoA + reduced [electron-transfer flavoprotein]</text>
        <dbReference type="Rhea" id="RHEA:17721"/>
        <dbReference type="Rhea" id="RHEA-COMP:10685"/>
        <dbReference type="Rhea" id="RHEA-COMP:10686"/>
        <dbReference type="ChEBI" id="CHEBI:15378"/>
        <dbReference type="ChEBI" id="CHEBI:57692"/>
        <dbReference type="ChEBI" id="CHEBI:58307"/>
        <dbReference type="ChEBI" id="CHEBI:83721"/>
        <dbReference type="ChEBI" id="CHEBI:83727"/>
        <dbReference type="EC" id="1.3.8.8"/>
    </reaction>
</comment>
<evidence type="ECO:0000313" key="15">
    <source>
        <dbReference type="EMBL" id="WGZ95545.1"/>
    </source>
</evidence>
<protein>
    <recommendedName>
        <fullName evidence="6">Acyl-coenzyme A dehydrogenase</fullName>
        <ecNumber evidence="4">1.3.8.7</ecNumber>
        <ecNumber evidence="5">1.3.8.8</ecNumber>
    </recommendedName>
</protein>
<dbReference type="InterPro" id="IPR013786">
    <property type="entry name" value="AcylCoA_DH/ox_N"/>
</dbReference>
<dbReference type="InterPro" id="IPR037069">
    <property type="entry name" value="AcylCoA_DH/ox_N_sf"/>
</dbReference>
<accession>A0AA95HG24</accession>
<evidence type="ECO:0000259" key="13">
    <source>
        <dbReference type="Pfam" id="PF02771"/>
    </source>
</evidence>
<dbReference type="PANTHER" id="PTHR48083:SF33">
    <property type="entry name" value="ACYL-COENZYME A DEHYDROGENASE"/>
    <property type="match status" value="1"/>
</dbReference>
<comment type="catalytic activity">
    <reaction evidence="10">
        <text>a medium-chain 2,3-saturated fatty acyl-CoA + oxidized [electron-transfer flavoprotein] + H(+) = a medium-chain (2E)-enoyl-CoA + reduced [electron-transfer flavoprotein]</text>
        <dbReference type="Rhea" id="RHEA:14477"/>
        <dbReference type="Rhea" id="RHEA-COMP:10685"/>
        <dbReference type="Rhea" id="RHEA-COMP:10686"/>
        <dbReference type="ChEBI" id="CHEBI:15378"/>
        <dbReference type="ChEBI" id="CHEBI:57692"/>
        <dbReference type="ChEBI" id="CHEBI:58307"/>
        <dbReference type="ChEBI" id="CHEBI:83723"/>
        <dbReference type="ChEBI" id="CHEBI:83726"/>
        <dbReference type="EC" id="1.3.8.7"/>
    </reaction>
</comment>
<evidence type="ECO:0000259" key="14">
    <source>
        <dbReference type="Pfam" id="PF09317"/>
    </source>
</evidence>
<dbReference type="GO" id="GO:0050660">
    <property type="term" value="F:flavin adenine dinucleotide binding"/>
    <property type="evidence" value="ECO:0007669"/>
    <property type="project" value="InterPro"/>
</dbReference>
<dbReference type="Pfam" id="PF00441">
    <property type="entry name" value="Acyl-CoA_dh_1"/>
    <property type="match status" value="1"/>
</dbReference>
<dbReference type="InterPro" id="IPR036250">
    <property type="entry name" value="AcylCo_DH-like_C"/>
</dbReference>
<evidence type="ECO:0000256" key="9">
    <source>
        <dbReference type="ARBA" id="ARBA00023002"/>
    </source>
</evidence>
<dbReference type="NCBIfam" id="NF007000">
    <property type="entry name" value="PRK09463.1"/>
    <property type="match status" value="1"/>
</dbReference>
<evidence type="ECO:0000256" key="2">
    <source>
        <dbReference type="ARBA" id="ARBA00005005"/>
    </source>
</evidence>
<comment type="pathway">
    <text evidence="2">Lipid metabolism; fatty acid beta-oxidation.</text>
</comment>
<evidence type="ECO:0000256" key="4">
    <source>
        <dbReference type="ARBA" id="ARBA00012033"/>
    </source>
</evidence>
<evidence type="ECO:0000256" key="8">
    <source>
        <dbReference type="ARBA" id="ARBA00022827"/>
    </source>
</evidence>
<gene>
    <name evidence="15" type="ORF">QJT81_06035</name>
</gene>
<evidence type="ECO:0000256" key="1">
    <source>
        <dbReference type="ARBA" id="ARBA00001974"/>
    </source>
</evidence>
<evidence type="ECO:0000256" key="11">
    <source>
        <dbReference type="ARBA" id="ARBA00049247"/>
    </source>
</evidence>
<dbReference type="Proteomes" id="UP001301326">
    <property type="component" value="Chromosome"/>
</dbReference>
<dbReference type="NCBIfam" id="NF009586">
    <property type="entry name" value="PRK13026.1"/>
    <property type="match status" value="1"/>
</dbReference>
<dbReference type="SUPFAM" id="SSF56645">
    <property type="entry name" value="Acyl-CoA dehydrogenase NM domain-like"/>
    <property type="match status" value="1"/>
</dbReference>
<comment type="similarity">
    <text evidence="3">Belongs to the acyl-CoA dehydrogenase family.</text>
</comment>
<reference evidence="15" key="2">
    <citation type="submission" date="2023-04" db="EMBL/GenBank/DDBJ databases">
        <authorList>
            <person name="Beletskiy A.V."/>
            <person name="Mardanov A.V."/>
            <person name="Ravin N.V."/>
        </authorList>
    </citation>
    <scope>NUCLEOTIDE SEQUENCE</scope>
    <source>
        <strain evidence="15">GKL-02</strain>
    </source>
</reference>
<evidence type="ECO:0000259" key="12">
    <source>
        <dbReference type="Pfam" id="PF00441"/>
    </source>
</evidence>
<dbReference type="InterPro" id="IPR015396">
    <property type="entry name" value="FadE_C"/>
</dbReference>
<dbReference type="Gene3D" id="1.20.140.10">
    <property type="entry name" value="Butyryl-CoA Dehydrogenase, subunit A, domain 3"/>
    <property type="match status" value="1"/>
</dbReference>
<dbReference type="GO" id="GO:0004466">
    <property type="term" value="F:long-chain fatty acyl-CoA dehydrogenase activity"/>
    <property type="evidence" value="ECO:0007669"/>
    <property type="project" value="UniProtKB-EC"/>
</dbReference>
<keyword evidence="9" id="KW-0560">Oxidoreductase</keyword>
<dbReference type="Gene3D" id="1.10.540.10">
    <property type="entry name" value="Acyl-CoA dehydrogenase/oxidase, N-terminal domain"/>
    <property type="match status" value="1"/>
</dbReference>
<organism evidence="15">
    <name type="scientific">Candidatus Thiothrix putei</name>
    <dbReference type="NCBI Taxonomy" id="3080811"/>
    <lineage>
        <taxon>Bacteria</taxon>
        <taxon>Pseudomonadati</taxon>
        <taxon>Pseudomonadota</taxon>
        <taxon>Gammaproteobacteria</taxon>
        <taxon>Thiotrichales</taxon>
        <taxon>Thiotrichaceae</taxon>
        <taxon>Thiothrix</taxon>
    </lineage>
</organism>
<comment type="cofactor">
    <cofactor evidence="1">
        <name>FAD</name>
        <dbReference type="ChEBI" id="CHEBI:57692"/>
    </cofactor>
</comment>
<dbReference type="GO" id="GO:0070991">
    <property type="term" value="F:medium-chain fatty acyl-CoA dehydrogenase activity"/>
    <property type="evidence" value="ECO:0007669"/>
    <property type="project" value="UniProtKB-EC"/>
</dbReference>
<dbReference type="Pfam" id="PF02771">
    <property type="entry name" value="Acyl-CoA_dh_N"/>
    <property type="match status" value="1"/>
</dbReference>
<dbReference type="AlphaFoldDB" id="A0AA95HG24"/>
<dbReference type="InterPro" id="IPR046373">
    <property type="entry name" value="Acyl-CoA_Oxase/DH_mid-dom_sf"/>
</dbReference>
<dbReference type="GO" id="GO:0005737">
    <property type="term" value="C:cytoplasm"/>
    <property type="evidence" value="ECO:0007669"/>
    <property type="project" value="TreeGrafter"/>
</dbReference>
<dbReference type="PANTHER" id="PTHR48083">
    <property type="entry name" value="MEDIUM-CHAIN SPECIFIC ACYL-COA DEHYDROGENASE, MITOCHONDRIAL-RELATED"/>
    <property type="match status" value="1"/>
</dbReference>
<evidence type="ECO:0000256" key="6">
    <source>
        <dbReference type="ARBA" id="ARBA00020144"/>
    </source>
</evidence>
<feature type="domain" description="Acyl-CoA dehydrogenase/oxidase N-terminal" evidence="13">
    <location>
        <begin position="81"/>
        <end position="176"/>
    </location>
</feature>
<evidence type="ECO:0000256" key="7">
    <source>
        <dbReference type="ARBA" id="ARBA00022630"/>
    </source>
</evidence>
<dbReference type="InterPro" id="IPR009100">
    <property type="entry name" value="AcylCoA_DH/oxidase_NM_dom_sf"/>
</dbReference>
<dbReference type="FunFam" id="1.10.540.10:FF:000004">
    <property type="entry name" value="Acyl-CoA dehydrogenase"/>
    <property type="match status" value="1"/>
</dbReference>
<dbReference type="Gene3D" id="2.40.110.10">
    <property type="entry name" value="Butyryl-CoA Dehydrogenase, subunit A, domain 2"/>
    <property type="match status" value="1"/>
</dbReference>
<keyword evidence="8" id="KW-0274">FAD</keyword>
<feature type="domain" description="Acyl-CoA dehydrogenase C-terminal bacterial-type" evidence="14">
    <location>
        <begin position="459"/>
        <end position="737"/>
    </location>
</feature>
<dbReference type="EC" id="1.3.8.7" evidence="4"/>
<reference evidence="15" key="1">
    <citation type="journal article" date="2023" name="Int. J. Mol. Sci.">
        <title>Metagenomics Revealed a New Genus 'Candidatus Thiocaldithrix dubininis' gen. nov., sp. nov. and a New Species 'Candidatus Thiothrix putei' sp. nov. in the Family Thiotrichaceae, Some Members of Which Have Traits of Both Na+- and H+-Motive Energetics.</title>
        <authorList>
            <person name="Ravin N.V."/>
            <person name="Muntyan M.S."/>
            <person name="Smolyakov D.D."/>
            <person name="Rudenko T.S."/>
            <person name="Beletsky A.V."/>
            <person name="Mardanov A.V."/>
            <person name="Grabovich M.Y."/>
        </authorList>
    </citation>
    <scope>NUCLEOTIDE SEQUENCE</scope>
    <source>
        <strain evidence="15">GKL-02</strain>
    </source>
</reference>
<dbReference type="Pfam" id="PF09317">
    <property type="entry name" value="ACDH_C"/>
    <property type="match status" value="1"/>
</dbReference>
<evidence type="ECO:0000256" key="10">
    <source>
        <dbReference type="ARBA" id="ARBA00047882"/>
    </source>
</evidence>
<dbReference type="EC" id="1.3.8.8" evidence="5"/>
<dbReference type="EMBL" id="CP124756">
    <property type="protein sequence ID" value="WGZ95545.1"/>
    <property type="molecule type" value="Genomic_DNA"/>
</dbReference>
<dbReference type="InterPro" id="IPR009075">
    <property type="entry name" value="AcylCo_DH/oxidase_C"/>
</dbReference>
<keyword evidence="7" id="KW-0285">Flavoprotein</keyword>
<evidence type="ECO:0000256" key="5">
    <source>
        <dbReference type="ARBA" id="ARBA00012040"/>
    </source>
</evidence>
<name>A0AA95HG24_9GAMM</name>
<evidence type="ECO:0000256" key="3">
    <source>
        <dbReference type="ARBA" id="ARBA00009347"/>
    </source>
</evidence>
<dbReference type="GO" id="GO:0033539">
    <property type="term" value="P:fatty acid beta-oxidation using acyl-CoA dehydrogenase"/>
    <property type="evidence" value="ECO:0007669"/>
    <property type="project" value="InterPro"/>
</dbReference>
<dbReference type="FunFam" id="1.20.140.10:FF:000009">
    <property type="entry name" value="Acyl-CoA dehydrogenase"/>
    <property type="match status" value="1"/>
</dbReference>
<dbReference type="SUPFAM" id="SSF47203">
    <property type="entry name" value="Acyl-CoA dehydrogenase C-terminal domain-like"/>
    <property type="match status" value="1"/>
</dbReference>